<organism evidence="5 6">
    <name type="scientific">Thalassospira permensis NBRC 106175</name>
    <dbReference type="NCBI Taxonomy" id="1353532"/>
    <lineage>
        <taxon>Bacteria</taxon>
        <taxon>Pseudomonadati</taxon>
        <taxon>Pseudomonadota</taxon>
        <taxon>Alphaproteobacteria</taxon>
        <taxon>Rhodospirillales</taxon>
        <taxon>Thalassospiraceae</taxon>
        <taxon>Thalassospira</taxon>
    </lineage>
</organism>
<dbReference type="Gene3D" id="3.20.20.330">
    <property type="entry name" value="Homocysteine-binding-like domain"/>
    <property type="match status" value="1"/>
</dbReference>
<feature type="binding site" evidence="3">
    <location>
        <position position="232"/>
    </location>
    <ligand>
        <name>Zn(2+)</name>
        <dbReference type="ChEBI" id="CHEBI:29105"/>
    </ligand>
</feature>
<keyword evidence="3" id="KW-0479">Metal-binding</keyword>
<keyword evidence="6" id="KW-1185">Reference proteome</keyword>
<name>A0ABR4TQS3_9PROT</name>
<accession>A0ABR4TQS3</accession>
<dbReference type="Pfam" id="PF02574">
    <property type="entry name" value="S-methyl_trans"/>
    <property type="match status" value="1"/>
</dbReference>
<keyword evidence="3" id="KW-0862">Zinc</keyword>
<reference evidence="5 6" key="1">
    <citation type="submission" date="2013-07" db="EMBL/GenBank/DDBJ databases">
        <title>Thalassospira permensis NBRC 106175 Genome Sequencing.</title>
        <authorList>
            <person name="Lai Q."/>
            <person name="Shao Z."/>
        </authorList>
    </citation>
    <scope>NUCLEOTIDE SEQUENCE [LARGE SCALE GENOMIC DNA]</scope>
    <source>
        <strain evidence="5 6">NBRC 106175</strain>
    </source>
</reference>
<dbReference type="Proteomes" id="UP000027463">
    <property type="component" value="Unassembled WGS sequence"/>
</dbReference>
<feature type="domain" description="Hcy-binding" evidence="4">
    <location>
        <begin position="9"/>
        <end position="316"/>
    </location>
</feature>
<evidence type="ECO:0000313" key="6">
    <source>
        <dbReference type="Proteomes" id="UP000027463"/>
    </source>
</evidence>
<dbReference type="SUPFAM" id="SSF82282">
    <property type="entry name" value="Homocysteine S-methyltransferase"/>
    <property type="match status" value="1"/>
</dbReference>
<dbReference type="InterPro" id="IPR003726">
    <property type="entry name" value="HCY_dom"/>
</dbReference>
<dbReference type="InterPro" id="IPR036589">
    <property type="entry name" value="HCY_dom_sf"/>
</dbReference>
<keyword evidence="2 3" id="KW-0808">Transferase</keyword>
<dbReference type="PROSITE" id="PS50970">
    <property type="entry name" value="HCY"/>
    <property type="match status" value="1"/>
</dbReference>
<dbReference type="PANTHER" id="PTHR11103">
    <property type="entry name" value="SLR1189 PROTEIN"/>
    <property type="match status" value="1"/>
</dbReference>
<comment type="caution">
    <text evidence="5">The sequence shown here is derived from an EMBL/GenBank/DDBJ whole genome shotgun (WGS) entry which is preliminary data.</text>
</comment>
<gene>
    <name evidence="5" type="ORF">SMB34_15940</name>
</gene>
<dbReference type="PANTHER" id="PTHR11103:SF18">
    <property type="entry name" value="SLR1189 PROTEIN"/>
    <property type="match status" value="1"/>
</dbReference>
<dbReference type="EMBL" id="AUNC01000011">
    <property type="protein sequence ID" value="KEO57998.1"/>
    <property type="molecule type" value="Genomic_DNA"/>
</dbReference>
<evidence type="ECO:0000259" key="4">
    <source>
        <dbReference type="PROSITE" id="PS50970"/>
    </source>
</evidence>
<evidence type="ECO:0000256" key="2">
    <source>
        <dbReference type="ARBA" id="ARBA00022679"/>
    </source>
</evidence>
<evidence type="ECO:0000256" key="1">
    <source>
        <dbReference type="ARBA" id="ARBA00022603"/>
    </source>
</evidence>
<comment type="cofactor">
    <cofactor evidence="3">
        <name>Zn(2+)</name>
        <dbReference type="ChEBI" id="CHEBI:29105"/>
    </cofactor>
</comment>
<keyword evidence="1 3" id="KW-0489">Methyltransferase</keyword>
<sequence length="324" mass="35666">MKFEVMTAHHSHLPPFAPTKFITDGGLETTLIFHDGIDIPYFASFDLLQTQDGYNRVANYYARYLEIARNAKVGFVLESPTWRANGDWGLRMGYSAVELADMNHKSVRMMADLRDRYQTAETPCLISGCIGPRGDGYSPTDRMTTQQARDYHAVQVRTFAGTPIDMVSAITMNYPEEAIGIALACKDADLPCVISITVETDGQLPSGDGIGDVIEMVDAQTGAYPVYYMINCAHPDHFRDKLDGNNAWKNRICGVRANASRQSHAELDACEHLDDGNPDELGRLYCDLAELLPNLAVIGGCCGTDHRHVHAMAKHALPRLVAAG</sequence>
<feature type="binding site" evidence="3">
    <location>
        <position position="301"/>
    </location>
    <ligand>
        <name>Zn(2+)</name>
        <dbReference type="ChEBI" id="CHEBI:29105"/>
    </ligand>
</feature>
<proteinExistence type="predicted"/>
<evidence type="ECO:0000313" key="5">
    <source>
        <dbReference type="EMBL" id="KEO57998.1"/>
    </source>
</evidence>
<evidence type="ECO:0000256" key="3">
    <source>
        <dbReference type="PROSITE-ProRule" id="PRU00333"/>
    </source>
</evidence>
<feature type="binding site" evidence="3">
    <location>
        <position position="302"/>
    </location>
    <ligand>
        <name>Zn(2+)</name>
        <dbReference type="ChEBI" id="CHEBI:29105"/>
    </ligand>
</feature>
<protein>
    <recommendedName>
        <fullName evidence="4">Hcy-binding domain-containing protein</fullName>
    </recommendedName>
</protein>